<accession>A0ACC5RBB9</accession>
<comment type="caution">
    <text evidence="1">The sequence shown here is derived from an EMBL/GenBank/DDBJ whole genome shotgun (WGS) entry which is preliminary data.</text>
</comment>
<dbReference type="Proteomes" id="UP000616151">
    <property type="component" value="Unassembled WGS sequence"/>
</dbReference>
<evidence type="ECO:0000313" key="2">
    <source>
        <dbReference type="Proteomes" id="UP000616151"/>
    </source>
</evidence>
<dbReference type="EMBL" id="JAENHL010000008">
    <property type="protein sequence ID" value="MBK1869770.1"/>
    <property type="molecule type" value="Genomic_DNA"/>
</dbReference>
<name>A0ACC5RBB9_9HYPH</name>
<gene>
    <name evidence="1" type="ORF">JHL16_25635</name>
</gene>
<proteinExistence type="predicted"/>
<sequence>MINNIGRISRRALLASMTTAGLLLAGPGSAYAAEDITLGLVSPLSEPGDARSGDAIKKTADLWVKLINEAGGIGGRQVKLAVFDDQGKVEVGASAMERAITEANASAILGIWSSSVALAQMEVAKGYNVPLMAFYSWSDDITAKNYPQVFRIGPYNSQIAAQMVPFVKDRGYKKVVVLAEDTAYGLGFAKAFEEAVKAAPDVAVEVVQFQAQTQDLTAVMSKVAASKPDAVIVQTVFSATNLSIKQGREVGLKADIITGWDWPLLPDFWSTVGEAGIGVVYPTFSDPSLNVTATGKTFVEAYKTAYGHEPAIFQYYLWDNFNAVKAAIEKSGSSEPAKLVETLPGVTFEGTIGPVFFRNEAGTVNFHQWDKFAMFFKKLNKVGDGEKEAELVQVAK</sequence>
<protein>
    <submittedName>
        <fullName evidence="1">ABC transporter substrate-binding protein</fullName>
    </submittedName>
</protein>
<evidence type="ECO:0000313" key="1">
    <source>
        <dbReference type="EMBL" id="MBK1869770.1"/>
    </source>
</evidence>
<reference evidence="1" key="1">
    <citation type="submission" date="2021-01" db="EMBL/GenBank/DDBJ databases">
        <authorList>
            <person name="Sun Q."/>
        </authorList>
    </citation>
    <scope>NUCLEOTIDE SEQUENCE</scope>
    <source>
        <strain evidence="1">YIM B02566</strain>
    </source>
</reference>
<organism evidence="1 2">
    <name type="scientific">Taklimakanibacter albus</name>
    <dbReference type="NCBI Taxonomy" id="2800327"/>
    <lineage>
        <taxon>Bacteria</taxon>
        <taxon>Pseudomonadati</taxon>
        <taxon>Pseudomonadota</taxon>
        <taxon>Alphaproteobacteria</taxon>
        <taxon>Hyphomicrobiales</taxon>
        <taxon>Aestuariivirgaceae</taxon>
        <taxon>Taklimakanibacter</taxon>
    </lineage>
</organism>
<keyword evidence="2" id="KW-1185">Reference proteome</keyword>